<dbReference type="GO" id="GO:0005737">
    <property type="term" value="C:cytoplasm"/>
    <property type="evidence" value="ECO:0007669"/>
    <property type="project" value="InterPro"/>
</dbReference>
<dbReference type="UniPathway" id="UPA00253">
    <property type="reaction ID" value="UER00334"/>
</dbReference>
<keyword evidence="3 7" id="KW-0436">Ligase</keyword>
<dbReference type="Pfam" id="PF02540">
    <property type="entry name" value="NAD_synthase"/>
    <property type="match status" value="1"/>
</dbReference>
<keyword evidence="4 7" id="KW-0547">Nucleotide-binding</keyword>
<feature type="active site" description="For glutaminase activity" evidence="7">
    <location>
        <position position="114"/>
    </location>
</feature>
<dbReference type="GO" id="GO:0005524">
    <property type="term" value="F:ATP binding"/>
    <property type="evidence" value="ECO:0007669"/>
    <property type="project" value="UniProtKB-UniRule"/>
</dbReference>
<dbReference type="Gene3D" id="3.60.110.10">
    <property type="entry name" value="Carbon-nitrogen hydrolase"/>
    <property type="match status" value="1"/>
</dbReference>
<reference evidence="12 13" key="1">
    <citation type="submission" date="2017-01" db="EMBL/GenBank/DDBJ databases">
        <title>Complete genome sequence of esterase-producing bacterium Croceicoccus marinus E4A9.</title>
        <authorList>
            <person name="Wu Y.-H."/>
            <person name="Cheng H."/>
            <person name="Xu L."/>
            <person name="Huo Y.-Y."/>
            <person name="Wang C.-S."/>
            <person name="Xu X.-W."/>
        </authorList>
    </citation>
    <scope>NUCLEOTIDE SEQUENCE [LARGE SCALE GENOMIC DNA]</scope>
    <source>
        <strain evidence="12 13">E4A9</strain>
    </source>
</reference>
<feature type="active site" description="Nucleophile; for glutaminase activity" evidence="7">
    <location>
        <position position="150"/>
    </location>
</feature>
<feature type="domain" description="CN hydrolase" evidence="11">
    <location>
        <begin position="5"/>
        <end position="248"/>
    </location>
</feature>
<proteinExistence type="inferred from homology"/>
<organism evidence="12 13">
    <name type="scientific">Croceicoccus marinus</name>
    <dbReference type="NCBI Taxonomy" id="450378"/>
    <lineage>
        <taxon>Bacteria</taxon>
        <taxon>Pseudomonadati</taxon>
        <taxon>Pseudomonadota</taxon>
        <taxon>Alphaproteobacteria</taxon>
        <taxon>Sphingomonadales</taxon>
        <taxon>Erythrobacteraceae</taxon>
        <taxon>Croceicoccus</taxon>
    </lineage>
</organism>
<comment type="similarity">
    <text evidence="10">Belongs to the NAD synthetase family.</text>
</comment>
<keyword evidence="6 7" id="KW-0520">NAD</keyword>
<dbReference type="STRING" id="450378.GCA_001661675_02369"/>
<dbReference type="GO" id="GO:0008795">
    <property type="term" value="F:NAD+ synthase activity"/>
    <property type="evidence" value="ECO:0007669"/>
    <property type="project" value="UniProtKB-UniRule"/>
</dbReference>
<dbReference type="SUPFAM" id="SSF56317">
    <property type="entry name" value="Carbon-nitrogen hydrolase"/>
    <property type="match status" value="1"/>
</dbReference>
<dbReference type="InterPro" id="IPR003694">
    <property type="entry name" value="NAD_synthase"/>
</dbReference>
<comment type="caution">
    <text evidence="7">Lacks conserved residue(s) required for the propagation of feature annotation.</text>
</comment>
<dbReference type="CDD" id="cd07570">
    <property type="entry name" value="GAT_Gln-NAD-synth"/>
    <property type="match status" value="1"/>
</dbReference>
<evidence type="ECO:0000256" key="10">
    <source>
        <dbReference type="RuleBase" id="RU003811"/>
    </source>
</evidence>
<keyword evidence="5 7" id="KW-0067">ATP-binding</keyword>
<feature type="active site" description="Proton acceptor" evidence="9">
    <location>
        <position position="45"/>
    </location>
</feature>
<dbReference type="InterPro" id="IPR000132">
    <property type="entry name" value="Nitrilase/CN_hydratase_CS"/>
</dbReference>
<evidence type="ECO:0000256" key="4">
    <source>
        <dbReference type="ARBA" id="ARBA00022741"/>
    </source>
</evidence>
<comment type="pathway">
    <text evidence="1 7 8">Cofactor biosynthesis; NAD(+) biosynthesis; NAD(+) from deamido-NAD(+) (L-Gln route): step 1/1.</text>
</comment>
<keyword evidence="13" id="KW-1185">Reference proteome</keyword>
<accession>A0A1Z1FFH3</accession>
<dbReference type="Proteomes" id="UP000195807">
    <property type="component" value="Chromosome"/>
</dbReference>
<dbReference type="EC" id="6.3.5.1" evidence="7 8"/>
<dbReference type="SUPFAM" id="SSF52402">
    <property type="entry name" value="Adenine nucleotide alpha hydrolases-like"/>
    <property type="match status" value="1"/>
</dbReference>
<dbReference type="RefSeq" id="WP_066849046.1">
    <property type="nucleotide sequence ID" value="NZ_CP019602.1"/>
</dbReference>
<name>A0A1Z1FFH3_9SPHN</name>
<feature type="binding site" evidence="7">
    <location>
        <position position="523"/>
    </location>
    <ligand>
        <name>deamido-NAD(+)</name>
        <dbReference type="ChEBI" id="CHEBI:58437"/>
        <note>ligand shared between two neighboring subunits</note>
    </ligand>
</feature>
<feature type="binding site" evidence="7">
    <location>
        <position position="176"/>
    </location>
    <ligand>
        <name>L-glutamine</name>
        <dbReference type="ChEBI" id="CHEBI:58359"/>
    </ligand>
</feature>
<dbReference type="GO" id="GO:0004359">
    <property type="term" value="F:glutaminase activity"/>
    <property type="evidence" value="ECO:0007669"/>
    <property type="project" value="InterPro"/>
</dbReference>
<dbReference type="PROSITE" id="PS00920">
    <property type="entry name" value="NITRIL_CHT_1"/>
    <property type="match status" value="1"/>
</dbReference>
<dbReference type="InterPro" id="IPR003010">
    <property type="entry name" value="C-N_Hydrolase"/>
</dbReference>
<evidence type="ECO:0000256" key="8">
    <source>
        <dbReference type="PIRNR" id="PIRNR006630"/>
    </source>
</evidence>
<dbReference type="InterPro" id="IPR014445">
    <property type="entry name" value="Gln-dep_NAD_synthase"/>
</dbReference>
<dbReference type="OrthoDB" id="9760188at2"/>
<dbReference type="EMBL" id="CP019602">
    <property type="protein sequence ID" value="ARU17480.1"/>
    <property type="molecule type" value="Genomic_DNA"/>
</dbReference>
<dbReference type="HAMAP" id="MF_02090">
    <property type="entry name" value="NadE_glutamine_dep"/>
    <property type="match status" value="1"/>
</dbReference>
<dbReference type="InterPro" id="IPR022310">
    <property type="entry name" value="NAD/GMP_synthase"/>
</dbReference>
<feature type="binding site" evidence="7">
    <location>
        <begin position="292"/>
        <end position="299"/>
    </location>
    <ligand>
        <name>ATP</name>
        <dbReference type="ChEBI" id="CHEBI:30616"/>
    </ligand>
</feature>
<feature type="binding site" evidence="7">
    <location>
        <position position="120"/>
    </location>
    <ligand>
        <name>L-glutamine</name>
        <dbReference type="ChEBI" id="CHEBI:58359"/>
    </ligand>
</feature>
<dbReference type="NCBIfam" id="TIGR00552">
    <property type="entry name" value="nadE"/>
    <property type="match status" value="1"/>
</dbReference>
<dbReference type="PANTHER" id="PTHR23090:SF9">
    <property type="entry name" value="GLUTAMINE-DEPENDENT NAD(+) SYNTHETASE"/>
    <property type="match status" value="1"/>
</dbReference>
<protein>
    <recommendedName>
        <fullName evidence="7 8">Glutamine-dependent NAD(+) synthetase</fullName>
        <ecNumber evidence="7 8">6.3.5.1</ecNumber>
    </recommendedName>
    <alternativeName>
        <fullName evidence="7 8">NAD(+) synthase [glutamine-hydrolyzing]</fullName>
    </alternativeName>
</protein>
<dbReference type="Pfam" id="PF00795">
    <property type="entry name" value="CN_hydrolase"/>
    <property type="match status" value="1"/>
</dbReference>
<dbReference type="GO" id="GO:0003952">
    <property type="term" value="F:NAD+ synthase (glutamine-hydrolyzing) activity"/>
    <property type="evidence" value="ECO:0007669"/>
    <property type="project" value="UniProtKB-UniRule"/>
</dbReference>
<dbReference type="NCBIfam" id="NF010588">
    <property type="entry name" value="PRK13981.1"/>
    <property type="match status" value="1"/>
</dbReference>
<dbReference type="InterPro" id="IPR036526">
    <property type="entry name" value="C-N_Hydrolase_sf"/>
</dbReference>
<dbReference type="GO" id="GO:0009435">
    <property type="term" value="P:NAD+ biosynthetic process"/>
    <property type="evidence" value="ECO:0007669"/>
    <property type="project" value="UniProtKB-UniRule"/>
</dbReference>
<gene>
    <name evidence="7" type="primary">nadE</name>
    <name evidence="12" type="ORF">A9D14_11785</name>
</gene>
<sequence>MADTLTITFAQHNQRVGDLAGNADAMLAARQRARAAGADLIVFPEMHLIGYPPEDLVLKPALIERAAAELDRLASATDEDGPGMLVGSVFVRDGALHNGVALLDGGRITATRFKHELPNYGTFDEQRLFTPGDLPDPVLFRGAMLGLPICEDIWHPDVCRHLADMGAQIFICINGSPYEIDKDVLRIDGVAKRRAIDTGVPLAYLNRVGGQDELAFDGASFVINGDGTLAAQLPDWEEVEISTRWVRGRDGWSCVPGALHRLADHPEDIYCAMVTALRDYVDHNGFPGVLLGLSGGIDSALCAAVAVDALGADRVWCVMLPSRFTSQDSLDDAEACAKALGCRLSTIPIQPAVTGFDDMLAGDFADRDVDLTEENIQSRIRGVTLMALSNKFGHMLVTTGNKSEMSVGYATIYGDMAGGYNPLKDAYKTTVFELARWRNRARPKIGKVPKGEVIPANIIAKPPSAELRPDQKDSDSLPDYDLLDGILHGLVEHEKSVDQLVVEGFDREVVQRIERLLHLAEYKRRQAAPGVKLGARNFGRDRRYPITHSFRSG</sequence>
<evidence type="ECO:0000313" key="12">
    <source>
        <dbReference type="EMBL" id="ARU17480.1"/>
    </source>
</evidence>
<feature type="binding site" evidence="7">
    <location>
        <position position="182"/>
    </location>
    <ligand>
        <name>L-glutamine</name>
        <dbReference type="ChEBI" id="CHEBI:58359"/>
    </ligand>
</feature>
<dbReference type="KEGG" id="cman:A9D14_11785"/>
<comment type="catalytic activity">
    <reaction evidence="7 8">
        <text>deamido-NAD(+) + L-glutamine + ATP + H2O = L-glutamate + AMP + diphosphate + NAD(+) + H(+)</text>
        <dbReference type="Rhea" id="RHEA:24384"/>
        <dbReference type="ChEBI" id="CHEBI:15377"/>
        <dbReference type="ChEBI" id="CHEBI:15378"/>
        <dbReference type="ChEBI" id="CHEBI:29985"/>
        <dbReference type="ChEBI" id="CHEBI:30616"/>
        <dbReference type="ChEBI" id="CHEBI:33019"/>
        <dbReference type="ChEBI" id="CHEBI:57540"/>
        <dbReference type="ChEBI" id="CHEBI:58359"/>
        <dbReference type="ChEBI" id="CHEBI:58437"/>
        <dbReference type="ChEBI" id="CHEBI:456215"/>
        <dbReference type="EC" id="6.3.5.1"/>
    </reaction>
</comment>
<evidence type="ECO:0000256" key="2">
    <source>
        <dbReference type="ARBA" id="ARBA00007145"/>
    </source>
</evidence>
<evidence type="ECO:0000313" key="13">
    <source>
        <dbReference type="Proteomes" id="UP000195807"/>
    </source>
</evidence>
<evidence type="ECO:0000256" key="1">
    <source>
        <dbReference type="ARBA" id="ARBA00005188"/>
    </source>
</evidence>
<dbReference type="PROSITE" id="PS50263">
    <property type="entry name" value="CN_HYDROLASE"/>
    <property type="match status" value="1"/>
</dbReference>
<feature type="active site" description="Proton acceptor; for glutaminase activity" evidence="7">
    <location>
        <position position="45"/>
    </location>
</feature>
<dbReference type="FunFam" id="3.40.50.620:FF:000106">
    <property type="entry name" value="Glutamine-dependent NAD(+) synthetase"/>
    <property type="match status" value="1"/>
</dbReference>
<evidence type="ECO:0000259" key="11">
    <source>
        <dbReference type="PROSITE" id="PS50263"/>
    </source>
</evidence>
<evidence type="ECO:0000256" key="6">
    <source>
        <dbReference type="ARBA" id="ARBA00023027"/>
    </source>
</evidence>
<dbReference type="GO" id="GO:0000257">
    <property type="term" value="F:nitrilase activity"/>
    <property type="evidence" value="ECO:0007669"/>
    <property type="project" value="UniProtKB-ARBA"/>
</dbReference>
<evidence type="ECO:0000256" key="5">
    <source>
        <dbReference type="ARBA" id="ARBA00022840"/>
    </source>
</evidence>
<evidence type="ECO:0000256" key="7">
    <source>
        <dbReference type="HAMAP-Rule" id="MF_02090"/>
    </source>
</evidence>
<dbReference type="Gene3D" id="3.40.50.620">
    <property type="entry name" value="HUPs"/>
    <property type="match status" value="1"/>
</dbReference>
<dbReference type="AlphaFoldDB" id="A0A1Z1FFH3"/>
<evidence type="ECO:0000256" key="9">
    <source>
        <dbReference type="PROSITE-ProRule" id="PRU10139"/>
    </source>
</evidence>
<feature type="binding site" evidence="7">
    <location>
        <position position="375"/>
    </location>
    <ligand>
        <name>deamido-NAD(+)</name>
        <dbReference type="ChEBI" id="CHEBI:58437"/>
        <note>ligand shared between two neighboring subunits</note>
    </ligand>
</feature>
<comment type="function">
    <text evidence="7">Catalyzes the ATP-dependent amidation of deamido-NAD to form NAD. Uses L-glutamine as a nitrogen source.</text>
</comment>
<dbReference type="PANTHER" id="PTHR23090">
    <property type="entry name" value="NH 3 /GLUTAMINE-DEPENDENT NAD + SYNTHETASE"/>
    <property type="match status" value="1"/>
</dbReference>
<comment type="similarity">
    <text evidence="2 7 8">In the C-terminal section; belongs to the NAD synthetase family.</text>
</comment>
<dbReference type="InterPro" id="IPR014729">
    <property type="entry name" value="Rossmann-like_a/b/a_fold"/>
</dbReference>
<feature type="binding site" evidence="7">
    <location>
        <position position="399"/>
    </location>
    <ligand>
        <name>ATP</name>
        <dbReference type="ChEBI" id="CHEBI:30616"/>
    </ligand>
</feature>
<evidence type="ECO:0000256" key="3">
    <source>
        <dbReference type="ARBA" id="ARBA00022598"/>
    </source>
</evidence>
<feature type="binding site" evidence="7">
    <location>
        <position position="404"/>
    </location>
    <ligand>
        <name>deamido-NAD(+)</name>
        <dbReference type="ChEBI" id="CHEBI:58437"/>
        <note>ligand shared between two neighboring subunits</note>
    </ligand>
</feature>
<dbReference type="CDD" id="cd00553">
    <property type="entry name" value="NAD_synthase"/>
    <property type="match status" value="1"/>
</dbReference>
<dbReference type="PIRSF" id="PIRSF006630">
    <property type="entry name" value="NADS_GAT"/>
    <property type="match status" value="1"/>
</dbReference>